<organism evidence="2 3">
    <name type="scientific">Thauera aminoaromatica</name>
    <dbReference type="NCBI Taxonomy" id="164330"/>
    <lineage>
        <taxon>Bacteria</taxon>
        <taxon>Pseudomonadati</taxon>
        <taxon>Pseudomonadota</taxon>
        <taxon>Betaproteobacteria</taxon>
        <taxon>Rhodocyclales</taxon>
        <taxon>Zoogloeaceae</taxon>
        <taxon>Thauera</taxon>
    </lineage>
</organism>
<feature type="transmembrane region" description="Helical" evidence="1">
    <location>
        <begin position="12"/>
        <end position="30"/>
    </location>
</feature>
<proteinExistence type="predicted"/>
<sequence>MRHPYDTATGTIALGLLLTAVLALLLPLVAG</sequence>
<protein>
    <submittedName>
        <fullName evidence="2">Uncharacterized protein</fullName>
    </submittedName>
</protein>
<dbReference type="HOGENOM" id="CLU_3398949_0_0_4"/>
<evidence type="ECO:0000256" key="1">
    <source>
        <dbReference type="SAM" id="Phobius"/>
    </source>
</evidence>
<dbReference type="Proteomes" id="UP000002186">
    <property type="component" value="Chromosome"/>
</dbReference>
<dbReference type="AlphaFoldDB" id="C4KAL0"/>
<keyword evidence="1" id="KW-1133">Transmembrane helix</keyword>
<dbReference type="EMBL" id="CP001281">
    <property type="protein sequence ID" value="ACR01436.1"/>
    <property type="molecule type" value="Genomic_DNA"/>
</dbReference>
<keyword evidence="1" id="KW-0812">Transmembrane</keyword>
<reference evidence="2 3" key="2">
    <citation type="journal article" date="2012" name="Stand. Genomic Sci.">
        <title>Complete genome sequence of Thauera aminoaromatica strain MZ1T.</title>
        <authorList>
            <person name="Jiang K."/>
            <person name="Sanseverino J."/>
            <person name="Chauhan A."/>
            <person name="Lucas S."/>
            <person name="Copeland A."/>
            <person name="Lapidus A."/>
            <person name="Del Rio T.G."/>
            <person name="Dalin E."/>
            <person name="Tice H."/>
            <person name="Bruce D."/>
            <person name="Goodwin L."/>
            <person name="Pitluck S."/>
            <person name="Sims D."/>
            <person name="Brettin T."/>
            <person name="Detter J.C."/>
            <person name="Han C."/>
            <person name="Chang Y.J."/>
            <person name="Larimer F."/>
            <person name="Land M."/>
            <person name="Hauser L."/>
            <person name="Kyrpides N.C."/>
            <person name="Mikhailova N."/>
            <person name="Moser S."/>
            <person name="Jegier P."/>
            <person name="Close D."/>
            <person name="Debruyn J.M."/>
            <person name="Wang Y."/>
            <person name="Layton A.C."/>
            <person name="Allen M.S."/>
            <person name="Sayler G.S."/>
        </authorList>
    </citation>
    <scope>NUCLEOTIDE SEQUENCE [LARGE SCALE GENOMIC DNA]</scope>
    <source>
        <strain evidence="2 3">MZ1T</strain>
    </source>
</reference>
<keyword evidence="3" id="KW-1185">Reference proteome</keyword>
<dbReference type="KEGG" id="tmz:Tmz1t_2837"/>
<accession>C4KAL0</accession>
<gene>
    <name evidence="2" type="ordered locus">Tmz1t_2837</name>
</gene>
<evidence type="ECO:0000313" key="2">
    <source>
        <dbReference type="EMBL" id="ACR01436.1"/>
    </source>
</evidence>
<evidence type="ECO:0000313" key="3">
    <source>
        <dbReference type="Proteomes" id="UP000002186"/>
    </source>
</evidence>
<keyword evidence="1" id="KW-0472">Membrane</keyword>
<reference evidence="3" key="1">
    <citation type="submission" date="2009-05" db="EMBL/GenBank/DDBJ databases">
        <title>Complete sequence of chromosome of Thauera sp. MZ1T.</title>
        <authorList>
            <consortium name="US DOE Joint Genome Institute"/>
            <person name="Lucas S."/>
            <person name="Copeland A."/>
            <person name="Lapidus A."/>
            <person name="Glavina del Rio T."/>
            <person name="Dalin E."/>
            <person name="Tice H."/>
            <person name="Bruce D."/>
            <person name="Goodwin L."/>
            <person name="Pitluck S."/>
            <person name="Sims D."/>
            <person name="Brettin T."/>
            <person name="Detter J.C."/>
            <person name="Han C."/>
            <person name="Larimer F."/>
            <person name="Land M."/>
            <person name="Hauser L."/>
            <person name="Kyrpides N."/>
            <person name="Mikhailova N."/>
            <person name="Sayler G.S."/>
        </authorList>
    </citation>
    <scope>NUCLEOTIDE SEQUENCE [LARGE SCALE GENOMIC DNA]</scope>
    <source>
        <strain evidence="3">MZ1T</strain>
    </source>
</reference>
<name>C4KAL0_THASP</name>